<organism evidence="2 3">
    <name type="scientific">Actinophytocola algeriensis</name>
    <dbReference type="NCBI Taxonomy" id="1768010"/>
    <lineage>
        <taxon>Bacteria</taxon>
        <taxon>Bacillati</taxon>
        <taxon>Actinomycetota</taxon>
        <taxon>Actinomycetes</taxon>
        <taxon>Pseudonocardiales</taxon>
        <taxon>Pseudonocardiaceae</taxon>
    </lineage>
</organism>
<evidence type="ECO:0000256" key="1">
    <source>
        <dbReference type="SAM" id="SignalP"/>
    </source>
</evidence>
<feature type="chain" id="PRO_5031215274" evidence="1">
    <location>
        <begin position="28"/>
        <end position="83"/>
    </location>
</feature>
<sequence>MRMWGRVLVAVMALACLLGAVSSTASADETGGVSGRAWFDRDENRGFGADFIGEVEPVMELFELSATGWVAGIATGSDGFVAI</sequence>
<keyword evidence="3" id="KW-1185">Reference proteome</keyword>
<keyword evidence="1" id="KW-0732">Signal</keyword>
<feature type="signal peptide" evidence="1">
    <location>
        <begin position="1"/>
        <end position="27"/>
    </location>
</feature>
<dbReference type="EMBL" id="JACHJQ010000004">
    <property type="protein sequence ID" value="MBB4907553.1"/>
    <property type="molecule type" value="Genomic_DNA"/>
</dbReference>
<name>A0A7W7Q661_9PSEU</name>
<proteinExistence type="predicted"/>
<protein>
    <submittedName>
        <fullName evidence="2">Uncharacterized protein</fullName>
    </submittedName>
</protein>
<accession>A0A7W7Q661</accession>
<comment type="caution">
    <text evidence="2">The sequence shown here is derived from an EMBL/GenBank/DDBJ whole genome shotgun (WGS) entry which is preliminary data.</text>
</comment>
<gene>
    <name evidence="2" type="ORF">FHR82_003795</name>
</gene>
<dbReference type="AlphaFoldDB" id="A0A7W7Q661"/>
<dbReference type="Proteomes" id="UP000520767">
    <property type="component" value="Unassembled WGS sequence"/>
</dbReference>
<dbReference type="RefSeq" id="WP_184811738.1">
    <property type="nucleotide sequence ID" value="NZ_JACHJQ010000004.1"/>
</dbReference>
<evidence type="ECO:0000313" key="2">
    <source>
        <dbReference type="EMBL" id="MBB4907553.1"/>
    </source>
</evidence>
<evidence type="ECO:0000313" key="3">
    <source>
        <dbReference type="Proteomes" id="UP000520767"/>
    </source>
</evidence>
<reference evidence="2 3" key="1">
    <citation type="submission" date="2020-08" db="EMBL/GenBank/DDBJ databases">
        <title>Genomic Encyclopedia of Type Strains, Phase III (KMG-III): the genomes of soil and plant-associated and newly described type strains.</title>
        <authorList>
            <person name="Whitman W."/>
        </authorList>
    </citation>
    <scope>NUCLEOTIDE SEQUENCE [LARGE SCALE GENOMIC DNA]</scope>
    <source>
        <strain evidence="2 3">CECT 8960</strain>
    </source>
</reference>